<keyword evidence="6 9" id="KW-0418">Kinase</keyword>
<dbReference type="Proteomes" id="UP000034680">
    <property type="component" value="Unassembled WGS sequence"/>
</dbReference>
<keyword evidence="7 9" id="KW-0067">ATP-binding</keyword>
<protein>
    <recommendedName>
        <fullName evidence="3 9">Gluconokinase</fullName>
        <ecNumber evidence="3 9">2.7.1.12</ecNumber>
    </recommendedName>
</protein>
<reference evidence="10 11" key="2">
    <citation type="submission" date="2015-05" db="EMBL/GenBank/DDBJ databases">
        <authorList>
            <person name="Morales-Cruz A."/>
            <person name="Amrine K.C."/>
            <person name="Cantu D."/>
        </authorList>
    </citation>
    <scope>NUCLEOTIDE SEQUENCE [LARGE SCALE GENOMIC DNA]</scope>
    <source>
        <strain evidence="10">DA912</strain>
    </source>
</reference>
<dbReference type="Pfam" id="PF13671">
    <property type="entry name" value="AAA_33"/>
    <property type="match status" value="1"/>
</dbReference>
<dbReference type="InterPro" id="IPR027417">
    <property type="entry name" value="P-loop_NTPase"/>
</dbReference>
<dbReference type="STRING" id="1214573.A0A0G2FXB3"/>
<dbReference type="NCBIfam" id="TIGR01313">
    <property type="entry name" value="therm_gnt_kin"/>
    <property type="match status" value="1"/>
</dbReference>
<organism evidence="10 11">
    <name type="scientific">Diaporthe ampelina</name>
    <dbReference type="NCBI Taxonomy" id="1214573"/>
    <lineage>
        <taxon>Eukaryota</taxon>
        <taxon>Fungi</taxon>
        <taxon>Dikarya</taxon>
        <taxon>Ascomycota</taxon>
        <taxon>Pezizomycotina</taxon>
        <taxon>Sordariomycetes</taxon>
        <taxon>Sordariomycetidae</taxon>
        <taxon>Diaporthales</taxon>
        <taxon>Diaporthaceae</taxon>
        <taxon>Diaporthe</taxon>
    </lineage>
</organism>
<keyword evidence="5 9" id="KW-0547">Nucleotide-binding</keyword>
<evidence type="ECO:0000256" key="4">
    <source>
        <dbReference type="ARBA" id="ARBA00022679"/>
    </source>
</evidence>
<dbReference type="UniPathway" id="UPA00792"/>
<evidence type="ECO:0000313" key="10">
    <source>
        <dbReference type="EMBL" id="KKY38822.1"/>
    </source>
</evidence>
<keyword evidence="11" id="KW-1185">Reference proteome</keyword>
<dbReference type="GO" id="GO:0005975">
    <property type="term" value="P:carbohydrate metabolic process"/>
    <property type="evidence" value="ECO:0007669"/>
    <property type="project" value="InterPro"/>
</dbReference>
<dbReference type="GO" id="GO:0005524">
    <property type="term" value="F:ATP binding"/>
    <property type="evidence" value="ECO:0007669"/>
    <property type="project" value="UniProtKB-KW"/>
</dbReference>
<dbReference type="EMBL" id="LCUC01000046">
    <property type="protein sequence ID" value="KKY38822.1"/>
    <property type="molecule type" value="Genomic_DNA"/>
</dbReference>
<sequence length="187" mass="21127">MSDKPTEDRPRYVVFFTGATACGKSTIAKHVADNLNLTFLEGDDFHPKANVVKMHHGEPLTDEDRQGWLEALRDHETAQPPGATSRHLVMTCSALRRHYRDILREGSEQARNLRVRFVYLDAPEEVLTRRAAARQGHFAGSNLVHSQFESLEPPEVDEGDVFTLNVDRPIEEVEQDALERVRSVLVG</sequence>
<gene>
    <name evidence="10" type="ORF">UCDDA912_g01189</name>
</gene>
<dbReference type="CDD" id="cd02021">
    <property type="entry name" value="GntK"/>
    <property type="match status" value="1"/>
</dbReference>
<dbReference type="PANTHER" id="PTHR43442:SF3">
    <property type="entry name" value="GLUCONOKINASE-RELATED"/>
    <property type="match status" value="1"/>
</dbReference>
<evidence type="ECO:0000256" key="5">
    <source>
        <dbReference type="ARBA" id="ARBA00022741"/>
    </source>
</evidence>
<evidence type="ECO:0000256" key="2">
    <source>
        <dbReference type="ARBA" id="ARBA00008420"/>
    </source>
</evidence>
<proteinExistence type="inferred from homology"/>
<dbReference type="EC" id="2.7.1.12" evidence="3 9"/>
<evidence type="ECO:0000256" key="3">
    <source>
        <dbReference type="ARBA" id="ARBA00012054"/>
    </source>
</evidence>
<evidence type="ECO:0000256" key="9">
    <source>
        <dbReference type="RuleBase" id="RU363066"/>
    </source>
</evidence>
<keyword evidence="4 9" id="KW-0808">Transferase</keyword>
<dbReference type="AlphaFoldDB" id="A0A0G2FXB3"/>
<comment type="caution">
    <text evidence="10">The sequence shown here is derived from an EMBL/GenBank/DDBJ whole genome shotgun (WGS) entry which is preliminary data.</text>
</comment>
<evidence type="ECO:0000256" key="6">
    <source>
        <dbReference type="ARBA" id="ARBA00022777"/>
    </source>
</evidence>
<evidence type="ECO:0000256" key="7">
    <source>
        <dbReference type="ARBA" id="ARBA00022840"/>
    </source>
</evidence>
<name>A0A0G2FXB3_9PEZI</name>
<evidence type="ECO:0000256" key="1">
    <source>
        <dbReference type="ARBA" id="ARBA00004875"/>
    </source>
</evidence>
<comment type="pathway">
    <text evidence="1 9">Carbohydrate acid metabolism; D-gluconate degradation.</text>
</comment>
<evidence type="ECO:0000256" key="8">
    <source>
        <dbReference type="ARBA" id="ARBA00048090"/>
    </source>
</evidence>
<comment type="similarity">
    <text evidence="2 9">Belongs to the gluconokinase GntK/GntV family.</text>
</comment>
<dbReference type="PROSITE" id="PS51257">
    <property type="entry name" value="PROKAR_LIPOPROTEIN"/>
    <property type="match status" value="1"/>
</dbReference>
<accession>A0A0G2FXB3</accession>
<comment type="catalytic activity">
    <reaction evidence="8 9">
        <text>D-gluconate + ATP = 6-phospho-D-gluconate + ADP + H(+)</text>
        <dbReference type="Rhea" id="RHEA:19433"/>
        <dbReference type="ChEBI" id="CHEBI:15378"/>
        <dbReference type="ChEBI" id="CHEBI:18391"/>
        <dbReference type="ChEBI" id="CHEBI:30616"/>
        <dbReference type="ChEBI" id="CHEBI:58759"/>
        <dbReference type="ChEBI" id="CHEBI:456216"/>
        <dbReference type="EC" id="2.7.1.12"/>
    </reaction>
</comment>
<dbReference type="OrthoDB" id="275177at2759"/>
<dbReference type="SUPFAM" id="SSF52540">
    <property type="entry name" value="P-loop containing nucleoside triphosphate hydrolases"/>
    <property type="match status" value="1"/>
</dbReference>
<reference evidence="10 11" key="1">
    <citation type="submission" date="2015-05" db="EMBL/GenBank/DDBJ databases">
        <title>Distinctive expansion of gene families associated with plant cell wall degradation and secondary metabolism in the genomes of grapevine trunk pathogens.</title>
        <authorList>
            <person name="Lawrence D.P."/>
            <person name="Travadon R."/>
            <person name="Rolshausen P.E."/>
            <person name="Baumgartner K."/>
        </authorList>
    </citation>
    <scope>NUCLEOTIDE SEQUENCE [LARGE SCALE GENOMIC DNA]</scope>
    <source>
        <strain evidence="10">DA912</strain>
    </source>
</reference>
<evidence type="ECO:0000313" key="11">
    <source>
        <dbReference type="Proteomes" id="UP000034680"/>
    </source>
</evidence>
<dbReference type="InterPro" id="IPR006001">
    <property type="entry name" value="Therm_gnt_kin"/>
</dbReference>
<dbReference type="PANTHER" id="PTHR43442">
    <property type="entry name" value="GLUCONOKINASE-RELATED"/>
    <property type="match status" value="1"/>
</dbReference>
<dbReference type="Gene3D" id="3.40.50.300">
    <property type="entry name" value="P-loop containing nucleotide triphosphate hydrolases"/>
    <property type="match status" value="1"/>
</dbReference>
<dbReference type="GO" id="GO:0005737">
    <property type="term" value="C:cytoplasm"/>
    <property type="evidence" value="ECO:0007669"/>
    <property type="project" value="TreeGrafter"/>
</dbReference>
<dbReference type="GO" id="GO:0046316">
    <property type="term" value="F:gluconokinase activity"/>
    <property type="evidence" value="ECO:0007669"/>
    <property type="project" value="UniProtKB-EC"/>
</dbReference>